<evidence type="ECO:0000259" key="4">
    <source>
        <dbReference type="PROSITE" id="PS50043"/>
    </source>
</evidence>
<keyword evidence="2 6" id="KW-0238">DNA-binding</keyword>
<dbReference type="GO" id="GO:0003677">
    <property type="term" value="F:DNA binding"/>
    <property type="evidence" value="ECO:0007669"/>
    <property type="project" value="UniProtKB-KW"/>
</dbReference>
<dbReference type="InterPro" id="IPR001789">
    <property type="entry name" value="Sig_transdc_resp-reg_receiver"/>
</dbReference>
<evidence type="ECO:0000259" key="5">
    <source>
        <dbReference type="PROSITE" id="PS50110"/>
    </source>
</evidence>
<keyword evidence="8" id="KW-1185">Reference proteome</keyword>
<dbReference type="PANTHER" id="PTHR43214:SF37">
    <property type="entry name" value="TRANSCRIPTIONAL REGULATORY PROTEIN YDFI"/>
    <property type="match status" value="1"/>
</dbReference>
<dbReference type="EMBL" id="JAWXXX010000001">
    <property type="protein sequence ID" value="MDX5893687.1"/>
    <property type="molecule type" value="Genomic_DNA"/>
</dbReference>
<dbReference type="PROSITE" id="PS50110">
    <property type="entry name" value="RESPONSE_REGULATORY"/>
    <property type="match status" value="1"/>
</dbReference>
<evidence type="ECO:0000256" key="1">
    <source>
        <dbReference type="ARBA" id="ARBA00022553"/>
    </source>
</evidence>
<dbReference type="PROSITE" id="PS00622">
    <property type="entry name" value="HTH_LUXR_1"/>
    <property type="match status" value="1"/>
</dbReference>
<dbReference type="PRINTS" id="PR00038">
    <property type="entry name" value="HTHLUXR"/>
</dbReference>
<dbReference type="OrthoDB" id="9812579at2"/>
<feature type="domain" description="HTH luxR-type" evidence="4">
    <location>
        <begin position="136"/>
        <end position="202"/>
    </location>
</feature>
<reference evidence="6 8" key="1">
    <citation type="submission" date="2014-03" db="EMBL/GenBank/DDBJ databases">
        <title>Complete genome sequence of the Radio-Resistant Rubrobacter radiotolerans RSPS-4.</title>
        <authorList>
            <person name="Egas C.C."/>
            <person name="Barroso C.C."/>
            <person name="Froufe H.J.C."/>
            <person name="Pacheco J.J."/>
            <person name="Albuquerque L.L."/>
            <person name="da Costa M.M.S."/>
        </authorList>
    </citation>
    <scope>NUCLEOTIDE SEQUENCE [LARGE SCALE GENOMIC DNA]</scope>
    <source>
        <strain evidence="6 8">RSPS-4</strain>
    </source>
</reference>
<dbReference type="Pfam" id="PF00072">
    <property type="entry name" value="Response_reg"/>
    <property type="match status" value="1"/>
</dbReference>
<dbReference type="RefSeq" id="WP_143533860.1">
    <property type="nucleotide sequence ID" value="NZ_CP007514.1"/>
</dbReference>
<dbReference type="GO" id="GO:0006355">
    <property type="term" value="P:regulation of DNA-templated transcription"/>
    <property type="evidence" value="ECO:0007669"/>
    <property type="project" value="InterPro"/>
</dbReference>
<protein>
    <submittedName>
        <fullName evidence="6">Response regulator containing a CheY-like receiver domain and an HTH DNA-binding domain</fullName>
    </submittedName>
    <submittedName>
        <fullName evidence="7">Response regulator transcription factor</fullName>
    </submittedName>
</protein>
<reference evidence="7" key="2">
    <citation type="submission" date="2023-11" db="EMBL/GenBank/DDBJ databases">
        <title>MicrobeMod: A computational toolkit for identifying prokaryotic methylation and restriction-modification with nanopore sequencing.</title>
        <authorList>
            <person name="Crits-Christoph A."/>
            <person name="Kang S.C."/>
            <person name="Lee H."/>
            <person name="Ostrov N."/>
        </authorList>
    </citation>
    <scope>NUCLEOTIDE SEQUENCE</scope>
    <source>
        <strain evidence="7">ATCC 51242</strain>
    </source>
</reference>
<dbReference type="CDD" id="cd17535">
    <property type="entry name" value="REC_NarL-like"/>
    <property type="match status" value="1"/>
</dbReference>
<dbReference type="InterPro" id="IPR000792">
    <property type="entry name" value="Tscrpt_reg_LuxR_C"/>
</dbReference>
<sequence length="202" mass="22311">MRVVLIEDHDAVRFALAATVRSLGLGEVVGEAASACEGLALVRELCPDLIVLDLRLADETTGVEVCRELKGLSETPRVLVYTSYRRAADLYLCRAAGADGYVNKSAPLDELSRAIHRVAAGESVWPDDMTAPDVHAFVNHKTLTVREREVFELALRGYGNARIAKELHISLPTVKSHIGNILRKLGLKRRSEIPTSRLWEEE</sequence>
<dbReference type="Proteomes" id="UP000025229">
    <property type="component" value="Chromosome"/>
</dbReference>
<feature type="domain" description="Response regulatory" evidence="5">
    <location>
        <begin position="2"/>
        <end position="119"/>
    </location>
</feature>
<evidence type="ECO:0000313" key="8">
    <source>
        <dbReference type="Proteomes" id="UP000025229"/>
    </source>
</evidence>
<dbReference type="PANTHER" id="PTHR43214">
    <property type="entry name" value="TWO-COMPONENT RESPONSE REGULATOR"/>
    <property type="match status" value="1"/>
</dbReference>
<dbReference type="Proteomes" id="UP001281130">
    <property type="component" value="Unassembled WGS sequence"/>
</dbReference>
<dbReference type="Pfam" id="PF00196">
    <property type="entry name" value="GerE"/>
    <property type="match status" value="1"/>
</dbReference>
<dbReference type="KEGG" id="rrd:RradSPS_0996"/>
<dbReference type="STRING" id="42256.RradSPS_0996"/>
<evidence type="ECO:0000256" key="3">
    <source>
        <dbReference type="PROSITE-ProRule" id="PRU00169"/>
    </source>
</evidence>
<dbReference type="HOGENOM" id="CLU_000445_90_1_11"/>
<organism evidence="6 8">
    <name type="scientific">Rubrobacter radiotolerans</name>
    <name type="common">Arthrobacter radiotolerans</name>
    <dbReference type="NCBI Taxonomy" id="42256"/>
    <lineage>
        <taxon>Bacteria</taxon>
        <taxon>Bacillati</taxon>
        <taxon>Actinomycetota</taxon>
        <taxon>Rubrobacteria</taxon>
        <taxon>Rubrobacterales</taxon>
        <taxon>Rubrobacteraceae</taxon>
        <taxon>Rubrobacter</taxon>
    </lineage>
</organism>
<dbReference type="InterPro" id="IPR016032">
    <property type="entry name" value="Sig_transdc_resp-reg_C-effctor"/>
</dbReference>
<dbReference type="PROSITE" id="PS50043">
    <property type="entry name" value="HTH_LUXR_2"/>
    <property type="match status" value="1"/>
</dbReference>
<proteinExistence type="predicted"/>
<gene>
    <name evidence="6" type="ORF">RradSPS_0996</name>
    <name evidence="7" type="ORF">SIL72_06560</name>
</gene>
<dbReference type="SUPFAM" id="SSF46894">
    <property type="entry name" value="C-terminal effector domain of the bipartite response regulators"/>
    <property type="match status" value="1"/>
</dbReference>
<dbReference type="InterPro" id="IPR011006">
    <property type="entry name" value="CheY-like_superfamily"/>
</dbReference>
<keyword evidence="1 3" id="KW-0597">Phosphoprotein</keyword>
<name>A0A023X2I5_RUBRA</name>
<evidence type="ECO:0000313" key="6">
    <source>
        <dbReference type="EMBL" id="AHY46279.1"/>
    </source>
</evidence>
<dbReference type="Gene3D" id="3.40.50.2300">
    <property type="match status" value="1"/>
</dbReference>
<dbReference type="SUPFAM" id="SSF52172">
    <property type="entry name" value="CheY-like"/>
    <property type="match status" value="1"/>
</dbReference>
<dbReference type="SMART" id="SM00448">
    <property type="entry name" value="REC"/>
    <property type="match status" value="1"/>
</dbReference>
<dbReference type="eggNOG" id="COG2197">
    <property type="taxonomic scope" value="Bacteria"/>
</dbReference>
<accession>A0A023X2I5</accession>
<dbReference type="AlphaFoldDB" id="A0A023X2I5"/>
<evidence type="ECO:0000256" key="2">
    <source>
        <dbReference type="ARBA" id="ARBA00023125"/>
    </source>
</evidence>
<dbReference type="InterPro" id="IPR039420">
    <property type="entry name" value="WalR-like"/>
</dbReference>
<dbReference type="CDD" id="cd06170">
    <property type="entry name" value="LuxR_C_like"/>
    <property type="match status" value="1"/>
</dbReference>
<dbReference type="GO" id="GO:0000160">
    <property type="term" value="P:phosphorelay signal transduction system"/>
    <property type="evidence" value="ECO:0007669"/>
    <property type="project" value="InterPro"/>
</dbReference>
<evidence type="ECO:0000313" key="7">
    <source>
        <dbReference type="EMBL" id="MDX5893687.1"/>
    </source>
</evidence>
<dbReference type="SMART" id="SM00421">
    <property type="entry name" value="HTH_LUXR"/>
    <property type="match status" value="1"/>
</dbReference>
<dbReference type="EMBL" id="CP007514">
    <property type="protein sequence ID" value="AHY46279.1"/>
    <property type="molecule type" value="Genomic_DNA"/>
</dbReference>
<dbReference type="InterPro" id="IPR058245">
    <property type="entry name" value="NreC/VraR/RcsB-like_REC"/>
</dbReference>
<feature type="modified residue" description="4-aspartylphosphate" evidence="3">
    <location>
        <position position="53"/>
    </location>
</feature>
<dbReference type="PATRIC" id="fig|42256.3.peg.1007"/>